<dbReference type="Pfam" id="PF23784">
    <property type="entry name" value="Smaco_capsid"/>
    <property type="match status" value="1"/>
</dbReference>
<name>A0A0B5GD18_9VIRU</name>
<sequence>MDVVILATNYASASYQEILDVNTVKGNVTVIGIHTPTGSTPVRRLSGFFDQFRKFRYKGCSVQVVPAATLPADPLQVGFEAGENTIDMRDMLNPILFHGTHGESLQIAWNNIFVNPNRYDGGADTASYSSGAGVDASDLTFGNVTNSPVETQYYQAITDRSWRKFGIQSTFKLPFMSPRVWKASTLYPIIPNSLQANGSMNTGNTTLPEGFLPPGTYFDNYDGRGLTMPIDADQHVLDQKWMSSGTTPLGWLPTVTMPRVDPNNGTSVVMAPRTVLPKIFMGILVLPPSYLQELYFRVIITHYYEFKGFTASLAPASVMPDNKGTYENAVKQTGTKAASPEEVEDTTLESPTANVVRISDGVF</sequence>
<dbReference type="Proteomes" id="UP000203255">
    <property type="component" value="Segment"/>
</dbReference>
<organism evidence="1 2">
    <name type="scientific">Chimpanzee smacovirus</name>
    <dbReference type="NCBI Taxonomy" id="1603067"/>
    <lineage>
        <taxon>Viruses</taxon>
        <taxon>Monodnaviria</taxon>
        <taxon>Shotokuvirae</taxon>
        <taxon>Cressdnaviricota</taxon>
        <taxon>Arfiviricetes</taxon>
        <taxon>Cremevirales</taxon>
        <taxon>Smacoviridae</taxon>
        <taxon>Porprismacovirus</taxon>
        <taxon>Porprismacovirus humas2</taxon>
    </lineage>
</organism>
<gene>
    <name evidence="1" type="primary">cap</name>
</gene>
<evidence type="ECO:0000313" key="2">
    <source>
        <dbReference type="Proteomes" id="UP000203255"/>
    </source>
</evidence>
<proteinExistence type="predicted"/>
<accession>A0A0B5GD18</accession>
<dbReference type="KEGG" id="vg:22976177"/>
<dbReference type="RefSeq" id="YP_009118273.1">
    <property type="nucleotide sequence ID" value="NC_026318.1"/>
</dbReference>
<dbReference type="GeneID" id="22976177"/>
<evidence type="ECO:0000313" key="1">
    <source>
        <dbReference type="EMBL" id="AJF23084.1"/>
    </source>
</evidence>
<keyword evidence="2" id="KW-1185">Reference proteome</keyword>
<dbReference type="InterPro" id="IPR057000">
    <property type="entry name" value="Smaco_capsid"/>
</dbReference>
<dbReference type="EMBL" id="KP233190">
    <property type="protein sequence ID" value="AJF23084.1"/>
    <property type="molecule type" value="Genomic_DNA"/>
</dbReference>
<reference evidence="1" key="1">
    <citation type="submission" date="2014-12" db="EMBL/GenBank/DDBJ databases">
        <title>A distinct family of small circular DNA viral genomes prevalent in non-human primates and human feces.</title>
        <authorList>
            <person name="Ng T.F.F."/>
            <person name="Sachsenroeder J."/>
            <person name="Vega E."/>
            <person name="Kondov N.O."/>
            <person name="Jang C."/>
            <person name="Deng X."/>
            <person name="Gregoricus N."/>
            <person name="Vinje J."/>
            <person name="Delwart E."/>
        </authorList>
    </citation>
    <scope>NUCLEOTIDE SEQUENCE [LARGE SCALE GENOMIC DNA]</scope>
    <source>
        <strain evidence="1">SF2</strain>
    </source>
</reference>
<protein>
    <submittedName>
        <fullName evidence="1">Cap protein</fullName>
    </submittedName>
</protein>